<accession>A0A919CJU7</accession>
<dbReference type="RefSeq" id="WP_017577282.1">
    <property type="nucleotide sequence ID" value="NZ_BMXL01000023.1"/>
</dbReference>
<evidence type="ECO:0000313" key="3">
    <source>
        <dbReference type="Proteomes" id="UP000654947"/>
    </source>
</evidence>
<dbReference type="Proteomes" id="UP000654947">
    <property type="component" value="Unassembled WGS sequence"/>
</dbReference>
<name>A0A919CJU7_9ACTN</name>
<keyword evidence="3" id="KW-1185">Reference proteome</keyword>
<comment type="caution">
    <text evidence="2">The sequence shown here is derived from an EMBL/GenBank/DDBJ whole genome shotgun (WGS) entry which is preliminary data.</text>
</comment>
<sequence length="127" mass="13724">MAIVLAVVLLVGMVGLGVFFFYRSLPSTDTSVNANASEASVEEERPENLGALYIQVVGESSNVHVREPGGDVLLDYELRQGQSVNYTSAEGGLEVTIEDPTAVEVFVHGEERDLSDRDPEFSFSIDG</sequence>
<organism evidence="2 3">
    <name type="scientific">Nocardiopsis kunsanensis</name>
    <dbReference type="NCBI Taxonomy" id="141693"/>
    <lineage>
        <taxon>Bacteria</taxon>
        <taxon>Bacillati</taxon>
        <taxon>Actinomycetota</taxon>
        <taxon>Actinomycetes</taxon>
        <taxon>Streptosporangiales</taxon>
        <taxon>Nocardiopsidaceae</taxon>
        <taxon>Nocardiopsis</taxon>
    </lineage>
</organism>
<dbReference type="EMBL" id="BMXL01000023">
    <property type="protein sequence ID" value="GHD32272.1"/>
    <property type="molecule type" value="Genomic_DNA"/>
</dbReference>
<gene>
    <name evidence="2" type="ORF">GCM10007147_35650</name>
</gene>
<dbReference type="InterPro" id="IPR025194">
    <property type="entry name" value="RodZ-like_C"/>
</dbReference>
<evidence type="ECO:0000313" key="2">
    <source>
        <dbReference type="EMBL" id="GHD32272.1"/>
    </source>
</evidence>
<protein>
    <recommendedName>
        <fullName evidence="1">Cytoskeleton protein RodZ-like C-terminal domain-containing protein</fullName>
    </recommendedName>
</protein>
<proteinExistence type="predicted"/>
<evidence type="ECO:0000259" key="1">
    <source>
        <dbReference type="Pfam" id="PF13464"/>
    </source>
</evidence>
<reference evidence="2 3" key="1">
    <citation type="journal article" date="2014" name="Int. J. Syst. Evol. Microbiol.">
        <title>Complete genome sequence of Corynebacterium casei LMG S-19264T (=DSM 44701T), isolated from a smear-ripened cheese.</title>
        <authorList>
            <consortium name="US DOE Joint Genome Institute (JGI-PGF)"/>
            <person name="Walter F."/>
            <person name="Albersmeier A."/>
            <person name="Kalinowski J."/>
            <person name="Ruckert C."/>
        </authorList>
    </citation>
    <scope>NUCLEOTIDE SEQUENCE [LARGE SCALE GENOMIC DNA]</scope>
    <source>
        <strain evidence="2 3">KCTC 19473</strain>
    </source>
</reference>
<feature type="domain" description="Cytoskeleton protein RodZ-like C-terminal" evidence="1">
    <location>
        <begin position="59"/>
        <end position="116"/>
    </location>
</feature>
<dbReference type="AlphaFoldDB" id="A0A919CJU7"/>
<dbReference type="Pfam" id="PF13464">
    <property type="entry name" value="RodZ_C"/>
    <property type="match status" value="1"/>
</dbReference>